<gene>
    <name evidence="2" type="ORF">DUI87_16358</name>
</gene>
<sequence>MEQLEQVQRRDVKSMRGLEYLSYKDKLRQLGLSSLEKVAWRPHGNLPVSEGACREAREGLFIRSCCNRTRSDRDKLKEGKFRLDIRKKFFTLRVVRHWNRLPKEVVDAPSLVVFKPGPVRAVSALGMGAWNKLVFKVYSNQLTFCGQGSSLLQKLNFLSLQQQKHANRTILTMFQAYRSFAIMITFITLIVT</sequence>
<accession>A0A3M0K1Q1</accession>
<proteinExistence type="predicted"/>
<dbReference type="OrthoDB" id="5062115at2759"/>
<comment type="caution">
    <text evidence="2">The sequence shown here is derived from an EMBL/GenBank/DDBJ whole genome shotgun (WGS) entry which is preliminary data.</text>
</comment>
<keyword evidence="3" id="KW-1185">Reference proteome</keyword>
<evidence type="ECO:0000256" key="1">
    <source>
        <dbReference type="SAM" id="Phobius"/>
    </source>
</evidence>
<dbReference type="STRING" id="333673.A0A3M0K1Q1"/>
<name>A0A3M0K1Q1_HIRRU</name>
<dbReference type="Proteomes" id="UP000269221">
    <property type="component" value="Unassembled WGS sequence"/>
</dbReference>
<feature type="transmembrane region" description="Helical" evidence="1">
    <location>
        <begin position="170"/>
        <end position="191"/>
    </location>
</feature>
<organism evidence="2 3">
    <name type="scientific">Hirundo rustica rustica</name>
    <dbReference type="NCBI Taxonomy" id="333673"/>
    <lineage>
        <taxon>Eukaryota</taxon>
        <taxon>Metazoa</taxon>
        <taxon>Chordata</taxon>
        <taxon>Craniata</taxon>
        <taxon>Vertebrata</taxon>
        <taxon>Euteleostomi</taxon>
        <taxon>Archelosauria</taxon>
        <taxon>Archosauria</taxon>
        <taxon>Dinosauria</taxon>
        <taxon>Saurischia</taxon>
        <taxon>Theropoda</taxon>
        <taxon>Coelurosauria</taxon>
        <taxon>Aves</taxon>
        <taxon>Neognathae</taxon>
        <taxon>Neoaves</taxon>
        <taxon>Telluraves</taxon>
        <taxon>Australaves</taxon>
        <taxon>Passeriformes</taxon>
        <taxon>Sylvioidea</taxon>
        <taxon>Hirundinidae</taxon>
        <taxon>Hirundo</taxon>
    </lineage>
</organism>
<keyword evidence="1" id="KW-0472">Membrane</keyword>
<reference evidence="2 3" key="1">
    <citation type="submission" date="2018-07" db="EMBL/GenBank/DDBJ databases">
        <title>A high quality draft genome assembly of the barn swallow (H. rustica rustica).</title>
        <authorList>
            <person name="Formenti G."/>
            <person name="Chiara M."/>
            <person name="Poveda L."/>
            <person name="Francoijs K.-J."/>
            <person name="Bonisoli-Alquati A."/>
            <person name="Canova L."/>
            <person name="Gianfranceschi L."/>
            <person name="Horner D.S."/>
            <person name="Saino N."/>
        </authorList>
    </citation>
    <scope>NUCLEOTIDE SEQUENCE [LARGE SCALE GENOMIC DNA]</scope>
    <source>
        <strain evidence="2">Chelidonia</strain>
        <tissue evidence="2">Blood</tissue>
    </source>
</reference>
<dbReference type="EMBL" id="QRBI01000120">
    <property type="protein sequence ID" value="RMC06908.1"/>
    <property type="molecule type" value="Genomic_DNA"/>
</dbReference>
<evidence type="ECO:0000313" key="3">
    <source>
        <dbReference type="Proteomes" id="UP000269221"/>
    </source>
</evidence>
<keyword evidence="1" id="KW-1133">Transmembrane helix</keyword>
<keyword evidence="1" id="KW-0812">Transmembrane</keyword>
<dbReference type="AlphaFoldDB" id="A0A3M0K1Q1"/>
<protein>
    <submittedName>
        <fullName evidence="2">Uncharacterized protein</fullName>
    </submittedName>
</protein>
<evidence type="ECO:0000313" key="2">
    <source>
        <dbReference type="EMBL" id="RMC06908.1"/>
    </source>
</evidence>